<dbReference type="Pfam" id="PF00672">
    <property type="entry name" value="HAMP"/>
    <property type="match status" value="1"/>
</dbReference>
<dbReference type="Pfam" id="PF02518">
    <property type="entry name" value="HATPase_c"/>
    <property type="match status" value="1"/>
</dbReference>
<keyword evidence="8 26" id="KW-0808">Transferase</keyword>
<dbReference type="SMART" id="SM00304">
    <property type="entry name" value="HAMP"/>
    <property type="match status" value="1"/>
</dbReference>
<feature type="transmembrane region" description="Helical" evidence="23">
    <location>
        <begin position="146"/>
        <end position="169"/>
    </location>
</feature>
<protein>
    <recommendedName>
        <fullName evidence="21">Signal transduction histidine-protein kinase/phosphatase MprB</fullName>
        <ecNumber evidence="5">2.7.13.3</ecNumber>
    </recommendedName>
    <alternativeName>
        <fullName evidence="22">Mycobacterial persistence regulator B</fullName>
    </alternativeName>
</protein>
<evidence type="ECO:0000256" key="8">
    <source>
        <dbReference type="ARBA" id="ARBA00022679"/>
    </source>
</evidence>
<dbReference type="Gene3D" id="6.10.340.10">
    <property type="match status" value="1"/>
</dbReference>
<comment type="catalytic activity">
    <reaction evidence="1">
        <text>ATP + protein L-histidine = ADP + protein N-phospho-L-histidine.</text>
        <dbReference type="EC" id="2.7.13.3"/>
    </reaction>
</comment>
<dbReference type="Gene3D" id="1.10.287.130">
    <property type="match status" value="1"/>
</dbReference>
<dbReference type="SUPFAM" id="SSF55874">
    <property type="entry name" value="ATPase domain of HSP90 chaperone/DNA topoisomerase II/histidine kinase"/>
    <property type="match status" value="1"/>
</dbReference>
<keyword evidence="16 23" id="KW-1133">Transmembrane helix</keyword>
<accession>A0ABT6WPD9</accession>
<evidence type="ECO:0000256" key="17">
    <source>
        <dbReference type="ARBA" id="ARBA00023012"/>
    </source>
</evidence>
<keyword evidence="23" id="KW-0472">Membrane</keyword>
<keyword evidence="12" id="KW-0378">Hydrolase</keyword>
<proteinExistence type="predicted"/>
<keyword evidence="9 23" id="KW-0812">Transmembrane</keyword>
<evidence type="ECO:0000256" key="2">
    <source>
        <dbReference type="ARBA" id="ARBA00001936"/>
    </source>
</evidence>
<dbReference type="PANTHER" id="PTHR44936">
    <property type="entry name" value="SENSOR PROTEIN CREC"/>
    <property type="match status" value="1"/>
</dbReference>
<dbReference type="Pfam" id="PF00512">
    <property type="entry name" value="HisKA"/>
    <property type="match status" value="1"/>
</dbReference>
<evidence type="ECO:0000256" key="12">
    <source>
        <dbReference type="ARBA" id="ARBA00022801"/>
    </source>
</evidence>
<evidence type="ECO:0000256" key="6">
    <source>
        <dbReference type="ARBA" id="ARBA00022475"/>
    </source>
</evidence>
<dbReference type="SUPFAM" id="SSF47384">
    <property type="entry name" value="Homodimeric domain of signal transducing histidine kinase"/>
    <property type="match status" value="1"/>
</dbReference>
<dbReference type="EC" id="2.7.13.3" evidence="5"/>
<dbReference type="InterPro" id="IPR003661">
    <property type="entry name" value="HisK_dim/P_dom"/>
</dbReference>
<dbReference type="Gene3D" id="3.30.565.10">
    <property type="entry name" value="Histidine kinase-like ATPase, C-terminal domain"/>
    <property type="match status" value="1"/>
</dbReference>
<evidence type="ECO:0000256" key="22">
    <source>
        <dbReference type="ARBA" id="ARBA00041776"/>
    </source>
</evidence>
<evidence type="ECO:0000256" key="14">
    <source>
        <dbReference type="ARBA" id="ARBA00022842"/>
    </source>
</evidence>
<dbReference type="Proteomes" id="UP001241758">
    <property type="component" value="Unassembled WGS sequence"/>
</dbReference>
<dbReference type="SUPFAM" id="SSF158472">
    <property type="entry name" value="HAMP domain-like"/>
    <property type="match status" value="1"/>
</dbReference>
<organism evidence="26 27">
    <name type="scientific">Actinoplanes sandaracinus</name>
    <dbReference type="NCBI Taxonomy" id="3045177"/>
    <lineage>
        <taxon>Bacteria</taxon>
        <taxon>Bacillati</taxon>
        <taxon>Actinomycetota</taxon>
        <taxon>Actinomycetes</taxon>
        <taxon>Micromonosporales</taxon>
        <taxon>Micromonosporaceae</taxon>
        <taxon>Actinoplanes</taxon>
    </lineage>
</organism>
<keyword evidence="13" id="KW-0067">ATP-binding</keyword>
<evidence type="ECO:0000256" key="1">
    <source>
        <dbReference type="ARBA" id="ARBA00000085"/>
    </source>
</evidence>
<keyword evidence="10" id="KW-0547">Nucleotide-binding</keyword>
<keyword evidence="20" id="KW-0464">Manganese</keyword>
<keyword evidence="15" id="KW-0904">Protein phosphatase</keyword>
<feature type="domain" description="Histidine kinase" evidence="24">
    <location>
        <begin position="230"/>
        <end position="447"/>
    </location>
</feature>
<evidence type="ECO:0000256" key="20">
    <source>
        <dbReference type="ARBA" id="ARBA00023211"/>
    </source>
</evidence>
<dbReference type="PANTHER" id="PTHR44936:SF9">
    <property type="entry name" value="SENSOR PROTEIN CREC"/>
    <property type="match status" value="1"/>
</dbReference>
<evidence type="ECO:0000259" key="25">
    <source>
        <dbReference type="PROSITE" id="PS50885"/>
    </source>
</evidence>
<dbReference type="CDD" id="cd00075">
    <property type="entry name" value="HATPase"/>
    <property type="match status" value="1"/>
</dbReference>
<feature type="transmembrane region" description="Helical" evidence="23">
    <location>
        <begin position="12"/>
        <end position="36"/>
    </location>
</feature>
<sequence length="451" mass="47663">MRDFFRTLTGRTVLVTAATAVVAVIVTALVAVPFAIRSVNTQIRAELVDKTVLAVELLTDERPAARARIAERLRAEDVEIYLIRNGRVDRAGLPPRVVRQVIAGETVDLRAQVGGRRSFVAGRPLPGVSSGVVLTRKEATGTAMRVLSGVWIALLAGLSGGILAGALLARFVAGPIRLAAAAAGRLSAGDRSVRIARHGPAEAVRLADSFNELATALQTSEGRERDFLLSVSHELRTPLATIRGYAEALADRVITDGDVAPAGSTMLAEAQRLDRLISDLLVLSRLEAADLPLDVTEVDLAELVREAGRAWEARCAADGPALSVEAPDDPVTVHTDPGRIRQVLDGLCENALRVVPAGAPLVLAVRAGEESGILQVRDGGPGFTDDDLAVAFERGELNRRYRGVRKVGSGLGLALAARLVTRLGGRISAAHAPEGGAMFTVELPYRTRTSA</sequence>
<dbReference type="PROSITE" id="PS50885">
    <property type="entry name" value="HAMP"/>
    <property type="match status" value="1"/>
</dbReference>
<keyword evidence="6" id="KW-1003">Cell membrane</keyword>
<keyword evidence="18" id="KW-0346">Stress response</keyword>
<dbReference type="PRINTS" id="PR00344">
    <property type="entry name" value="BCTRLSENSOR"/>
</dbReference>
<dbReference type="InterPro" id="IPR036890">
    <property type="entry name" value="HATPase_C_sf"/>
</dbReference>
<evidence type="ECO:0000256" key="15">
    <source>
        <dbReference type="ARBA" id="ARBA00022912"/>
    </source>
</evidence>
<dbReference type="PROSITE" id="PS50109">
    <property type="entry name" value="HIS_KIN"/>
    <property type="match status" value="1"/>
</dbReference>
<comment type="cofactor">
    <cofactor evidence="2">
        <name>Mn(2+)</name>
        <dbReference type="ChEBI" id="CHEBI:29035"/>
    </cofactor>
</comment>
<evidence type="ECO:0000256" key="13">
    <source>
        <dbReference type="ARBA" id="ARBA00022840"/>
    </source>
</evidence>
<comment type="cofactor">
    <cofactor evidence="3">
        <name>Mg(2+)</name>
        <dbReference type="ChEBI" id="CHEBI:18420"/>
    </cofactor>
</comment>
<comment type="caution">
    <text evidence="26">The sequence shown here is derived from an EMBL/GenBank/DDBJ whole genome shotgun (WGS) entry which is preliminary data.</text>
</comment>
<evidence type="ECO:0000256" key="11">
    <source>
        <dbReference type="ARBA" id="ARBA00022777"/>
    </source>
</evidence>
<comment type="subcellular location">
    <subcellularLocation>
        <location evidence="4">Cell membrane</location>
        <topology evidence="4">Multi-pass membrane protein</topology>
    </subcellularLocation>
</comment>
<dbReference type="GO" id="GO:0016301">
    <property type="term" value="F:kinase activity"/>
    <property type="evidence" value="ECO:0007669"/>
    <property type="project" value="UniProtKB-KW"/>
</dbReference>
<dbReference type="CDD" id="cd00082">
    <property type="entry name" value="HisKA"/>
    <property type="match status" value="1"/>
</dbReference>
<evidence type="ECO:0000256" key="4">
    <source>
        <dbReference type="ARBA" id="ARBA00004651"/>
    </source>
</evidence>
<dbReference type="InterPro" id="IPR003660">
    <property type="entry name" value="HAMP_dom"/>
</dbReference>
<dbReference type="SMART" id="SM00387">
    <property type="entry name" value="HATPase_c"/>
    <property type="match status" value="1"/>
</dbReference>
<dbReference type="InterPro" id="IPR003594">
    <property type="entry name" value="HATPase_dom"/>
</dbReference>
<evidence type="ECO:0000313" key="27">
    <source>
        <dbReference type="Proteomes" id="UP001241758"/>
    </source>
</evidence>
<dbReference type="InterPro" id="IPR036097">
    <property type="entry name" value="HisK_dim/P_sf"/>
</dbReference>
<keyword evidence="27" id="KW-1185">Reference proteome</keyword>
<dbReference type="InterPro" id="IPR005467">
    <property type="entry name" value="His_kinase_dom"/>
</dbReference>
<evidence type="ECO:0000256" key="3">
    <source>
        <dbReference type="ARBA" id="ARBA00001946"/>
    </source>
</evidence>
<reference evidence="26 27" key="1">
    <citation type="submission" date="2023-05" db="EMBL/GenBank/DDBJ databases">
        <title>Actinoplanes sp. NEAU-A12 genome sequencing.</title>
        <authorList>
            <person name="Wang Z.-S."/>
        </authorList>
    </citation>
    <scope>NUCLEOTIDE SEQUENCE [LARGE SCALE GENOMIC DNA]</scope>
    <source>
        <strain evidence="26 27">NEAU-A12</strain>
    </source>
</reference>
<keyword evidence="7" id="KW-0597">Phosphoprotein</keyword>
<keyword evidence="19" id="KW-0843">Virulence</keyword>
<evidence type="ECO:0000256" key="16">
    <source>
        <dbReference type="ARBA" id="ARBA00022989"/>
    </source>
</evidence>
<evidence type="ECO:0000256" key="19">
    <source>
        <dbReference type="ARBA" id="ARBA00023026"/>
    </source>
</evidence>
<dbReference type="InterPro" id="IPR050980">
    <property type="entry name" value="2C_sensor_his_kinase"/>
</dbReference>
<feature type="domain" description="HAMP" evidence="25">
    <location>
        <begin position="170"/>
        <end position="222"/>
    </location>
</feature>
<evidence type="ECO:0000313" key="26">
    <source>
        <dbReference type="EMBL" id="MDI6101598.1"/>
    </source>
</evidence>
<name>A0ABT6WPD9_9ACTN</name>
<dbReference type="SMART" id="SM00388">
    <property type="entry name" value="HisKA"/>
    <property type="match status" value="1"/>
</dbReference>
<keyword evidence="14" id="KW-0460">Magnesium</keyword>
<evidence type="ECO:0000256" key="9">
    <source>
        <dbReference type="ARBA" id="ARBA00022692"/>
    </source>
</evidence>
<evidence type="ECO:0000256" key="7">
    <source>
        <dbReference type="ARBA" id="ARBA00022553"/>
    </source>
</evidence>
<evidence type="ECO:0000256" key="21">
    <source>
        <dbReference type="ARBA" id="ARBA00040454"/>
    </source>
</evidence>
<evidence type="ECO:0000256" key="5">
    <source>
        <dbReference type="ARBA" id="ARBA00012438"/>
    </source>
</evidence>
<evidence type="ECO:0000256" key="18">
    <source>
        <dbReference type="ARBA" id="ARBA00023016"/>
    </source>
</evidence>
<evidence type="ECO:0000256" key="10">
    <source>
        <dbReference type="ARBA" id="ARBA00022741"/>
    </source>
</evidence>
<dbReference type="RefSeq" id="WP_282762511.1">
    <property type="nucleotide sequence ID" value="NZ_JASCTH010000015.1"/>
</dbReference>
<dbReference type="EMBL" id="JASCTH010000015">
    <property type="protein sequence ID" value="MDI6101598.1"/>
    <property type="molecule type" value="Genomic_DNA"/>
</dbReference>
<keyword evidence="17" id="KW-0902">Two-component regulatory system</keyword>
<dbReference type="InterPro" id="IPR004358">
    <property type="entry name" value="Sig_transdc_His_kin-like_C"/>
</dbReference>
<gene>
    <name evidence="26" type="ORF">QLQ12_23540</name>
</gene>
<keyword evidence="11 26" id="KW-0418">Kinase</keyword>
<evidence type="ECO:0000259" key="24">
    <source>
        <dbReference type="PROSITE" id="PS50109"/>
    </source>
</evidence>
<evidence type="ECO:0000256" key="23">
    <source>
        <dbReference type="SAM" id="Phobius"/>
    </source>
</evidence>